<dbReference type="Pfam" id="PF04890">
    <property type="entry name" value="DUF648"/>
    <property type="match status" value="1"/>
</dbReference>
<evidence type="ECO:0000256" key="1">
    <source>
        <dbReference type="SAM" id="Phobius"/>
    </source>
</evidence>
<dbReference type="Proteomes" id="UP000016064">
    <property type="component" value="Unassembled WGS sequence"/>
</dbReference>
<keyword evidence="1" id="KW-0472">Membrane</keyword>
<keyword evidence="1" id="KW-0812">Transmembrane</keyword>
<feature type="transmembrane region" description="Helical" evidence="1">
    <location>
        <begin position="73"/>
        <end position="98"/>
    </location>
</feature>
<evidence type="ECO:0000313" key="2">
    <source>
        <dbReference type="EMBL" id="EQM62612.1"/>
    </source>
</evidence>
<reference evidence="2 3" key="1">
    <citation type="submission" date="2013-07" db="EMBL/GenBank/DDBJ databases">
        <title>Isolation of a new Chlamydia species from the feral Sacred Ibis (Threskiornis aethiopicus): Chlamydia ibidis.</title>
        <authorList>
            <person name="Vorimore F."/>
            <person name="Hsia R.-C."/>
            <person name="Huot-Creasy H."/>
            <person name="Bastian S."/>
            <person name="Deruyter L."/>
            <person name="Passet A."/>
            <person name="Sachse K."/>
            <person name="Bavoil P."/>
            <person name="Myers G."/>
            <person name="Laroucau K."/>
        </authorList>
    </citation>
    <scope>NUCLEOTIDE SEQUENCE [LARGE SCALE GENOMIC DNA]</scope>
    <source>
        <strain evidence="2 3">10-1398/6</strain>
    </source>
</reference>
<sequence>MLLSKPIVFSEFSIQNINIRRMDRGLFLEKLCEICDRCLHFGGEVYEITSVNPRIGLTYVDSKKTYSAGEKCIKILSCLLIVPIVIAVVCKIILRYLLCRRYPEQQREVVLSDSEFHKLFICRDLSNDEQKLLKDSINLMFADNVSDTILQKNGIRLFNPISYLELGSKLTLAFELVAIPDARFYYLPTQYRSYENMYIAQKTSTSLAMEAVTESRFRLFLDKPRGKITSDIAKSYRNSIINWLANTMKTDFRAESAGVSRYIEIKSKRGLIGLVMKQKYQSNAT</sequence>
<gene>
    <name evidence="2" type="ORF">H359_0628</name>
</gene>
<dbReference type="EMBL" id="APJW01000002">
    <property type="protein sequence ID" value="EQM62612.1"/>
    <property type="molecule type" value="Genomic_DNA"/>
</dbReference>
<keyword evidence="1" id="KW-1133">Transmembrane helix</keyword>
<dbReference type="InterPro" id="IPR006974">
    <property type="entry name" value="DUF648"/>
</dbReference>
<organism evidence="2 3">
    <name type="scientific">Chlamydia ibidis 10-1398/6</name>
    <dbReference type="NCBI Taxonomy" id="1046581"/>
    <lineage>
        <taxon>Bacteria</taxon>
        <taxon>Pseudomonadati</taxon>
        <taxon>Chlamydiota</taxon>
        <taxon>Chlamydiia</taxon>
        <taxon>Chlamydiales</taxon>
        <taxon>Chlamydiaceae</taxon>
        <taxon>Chlamydia/Chlamydophila group</taxon>
        <taxon>Chlamydia</taxon>
    </lineage>
</organism>
<comment type="caution">
    <text evidence="2">The sequence shown here is derived from an EMBL/GenBank/DDBJ whole genome shotgun (WGS) entry which is preliminary data.</text>
</comment>
<name>A0ABN0MZ27_9CHLA</name>
<proteinExistence type="predicted"/>
<protein>
    <submittedName>
        <fullName evidence="2">Uncharacterized protein</fullName>
    </submittedName>
</protein>
<accession>A0ABN0MZ27</accession>
<keyword evidence="3" id="KW-1185">Reference proteome</keyword>
<evidence type="ECO:0000313" key="3">
    <source>
        <dbReference type="Proteomes" id="UP000016064"/>
    </source>
</evidence>